<dbReference type="GO" id="GO:0003677">
    <property type="term" value="F:DNA binding"/>
    <property type="evidence" value="ECO:0007669"/>
    <property type="project" value="UniProtKB-KW"/>
</dbReference>
<dbReference type="SUPFAM" id="SSF46785">
    <property type="entry name" value="Winged helix' DNA-binding domain"/>
    <property type="match status" value="1"/>
</dbReference>
<dbReference type="Proteomes" id="UP000076400">
    <property type="component" value="Unassembled WGS sequence"/>
</dbReference>
<feature type="domain" description="HTH gntR-type" evidence="4">
    <location>
        <begin position="13"/>
        <end position="81"/>
    </location>
</feature>
<dbReference type="Gene3D" id="3.40.1410.10">
    <property type="entry name" value="Chorismate lyase-like"/>
    <property type="match status" value="1"/>
</dbReference>
<keyword evidence="1" id="KW-0805">Transcription regulation</keyword>
<dbReference type="PRINTS" id="PR00035">
    <property type="entry name" value="HTHGNTR"/>
</dbReference>
<dbReference type="SMART" id="SM00345">
    <property type="entry name" value="HTH_GNTR"/>
    <property type="match status" value="1"/>
</dbReference>
<dbReference type="NCBIfam" id="TIGR02325">
    <property type="entry name" value="C_P_lyase_phnF"/>
    <property type="match status" value="1"/>
</dbReference>
<comment type="caution">
    <text evidence="5">The sequence shown here is derived from an EMBL/GenBank/DDBJ whole genome shotgun (WGS) entry which is preliminary data.</text>
</comment>
<dbReference type="GO" id="GO:0003700">
    <property type="term" value="F:DNA-binding transcription factor activity"/>
    <property type="evidence" value="ECO:0007669"/>
    <property type="project" value="InterPro"/>
</dbReference>
<dbReference type="InterPro" id="IPR000524">
    <property type="entry name" value="Tscrpt_reg_HTH_GntR"/>
</dbReference>
<dbReference type="PANTHER" id="PTHR44846">
    <property type="entry name" value="MANNOSYL-D-GLYCERATE TRANSPORT/METABOLISM SYSTEM REPRESSOR MNGR-RELATED"/>
    <property type="match status" value="1"/>
</dbReference>
<evidence type="ECO:0000256" key="3">
    <source>
        <dbReference type="ARBA" id="ARBA00023163"/>
    </source>
</evidence>
<dbReference type="Pfam" id="PF00392">
    <property type="entry name" value="GntR"/>
    <property type="match status" value="1"/>
</dbReference>
<dbReference type="SUPFAM" id="SSF64288">
    <property type="entry name" value="Chorismate lyase-like"/>
    <property type="match status" value="1"/>
</dbReference>
<dbReference type="InterPro" id="IPR036390">
    <property type="entry name" value="WH_DNA-bd_sf"/>
</dbReference>
<evidence type="ECO:0000313" key="5">
    <source>
        <dbReference type="EMBL" id="KZD08986.1"/>
    </source>
</evidence>
<proteinExistence type="predicted"/>
<dbReference type="SMART" id="SM00866">
    <property type="entry name" value="UTRA"/>
    <property type="match status" value="1"/>
</dbReference>
<evidence type="ECO:0000256" key="2">
    <source>
        <dbReference type="ARBA" id="ARBA00023125"/>
    </source>
</evidence>
<dbReference type="InterPro" id="IPR028978">
    <property type="entry name" value="Chorismate_lyase_/UTRA_dom_sf"/>
</dbReference>
<evidence type="ECO:0000256" key="1">
    <source>
        <dbReference type="ARBA" id="ARBA00023015"/>
    </source>
</evidence>
<evidence type="ECO:0000259" key="4">
    <source>
        <dbReference type="PROSITE" id="PS50949"/>
    </source>
</evidence>
<dbReference type="AlphaFoldDB" id="A0A154W621"/>
<evidence type="ECO:0000313" key="6">
    <source>
        <dbReference type="Proteomes" id="UP000076400"/>
    </source>
</evidence>
<dbReference type="OrthoDB" id="5454556at2"/>
<dbReference type="CDD" id="cd07377">
    <property type="entry name" value="WHTH_GntR"/>
    <property type="match status" value="1"/>
</dbReference>
<reference evidence="5 6" key="1">
    <citation type="submission" date="2015-12" db="EMBL/GenBank/DDBJ databases">
        <title>Genome sequence of Oceanibaculum pacificum MCCC 1A02656.</title>
        <authorList>
            <person name="Lu L."/>
            <person name="Lai Q."/>
            <person name="Shao Z."/>
            <person name="Qian P."/>
        </authorList>
    </citation>
    <scope>NUCLEOTIDE SEQUENCE [LARGE SCALE GENOMIC DNA]</scope>
    <source>
        <strain evidence="5 6">MCCC 1A02656</strain>
    </source>
</reference>
<gene>
    <name evidence="5" type="ORF">AUP43_08205</name>
</gene>
<dbReference type="InterPro" id="IPR011663">
    <property type="entry name" value="UTRA"/>
</dbReference>
<dbReference type="PANTHER" id="PTHR44846:SF1">
    <property type="entry name" value="MANNOSYL-D-GLYCERATE TRANSPORT_METABOLISM SYSTEM REPRESSOR MNGR-RELATED"/>
    <property type="match status" value="1"/>
</dbReference>
<sequence>MQVDANLSRGAGVALWRQIEETVIRDIADGRFQPGERLPTEKELSDRFKVNRHTLRRAMEALEGRGLIRIEQGRGSFVQEHVLDYTLGARTRFSEIVSGQNRIPGGKLIDSSLVAADADIAEALEMPAGTLCVMLRMVGEADGRPIVYSQNYFPAERFPNAAQLYADTHSVTQMVRAHGVADYRRKLTRVTARMPTEDEAATLAQPRNRPVLVAEAVDADLNGTPIRYGYVRFASERVQLVFDTP</sequence>
<dbReference type="STRING" id="580166.AUP43_08205"/>
<dbReference type="InterPro" id="IPR012702">
    <property type="entry name" value="CP_lyase_PhnF"/>
</dbReference>
<organism evidence="5 6">
    <name type="scientific">Oceanibaculum pacificum</name>
    <dbReference type="NCBI Taxonomy" id="580166"/>
    <lineage>
        <taxon>Bacteria</taxon>
        <taxon>Pseudomonadati</taxon>
        <taxon>Pseudomonadota</taxon>
        <taxon>Alphaproteobacteria</taxon>
        <taxon>Rhodospirillales</taxon>
        <taxon>Oceanibaculaceae</taxon>
        <taxon>Oceanibaculum</taxon>
    </lineage>
</organism>
<dbReference type="EMBL" id="LPXN01000102">
    <property type="protein sequence ID" value="KZD08986.1"/>
    <property type="molecule type" value="Genomic_DNA"/>
</dbReference>
<dbReference type="GO" id="GO:0045892">
    <property type="term" value="P:negative regulation of DNA-templated transcription"/>
    <property type="evidence" value="ECO:0007669"/>
    <property type="project" value="TreeGrafter"/>
</dbReference>
<protein>
    <submittedName>
        <fullName evidence="5">Phosphonate metabolism transcriptional regulator PhnF</fullName>
    </submittedName>
</protein>
<dbReference type="InterPro" id="IPR036388">
    <property type="entry name" value="WH-like_DNA-bd_sf"/>
</dbReference>
<dbReference type="PROSITE" id="PS50949">
    <property type="entry name" value="HTH_GNTR"/>
    <property type="match status" value="1"/>
</dbReference>
<dbReference type="Pfam" id="PF07702">
    <property type="entry name" value="UTRA"/>
    <property type="match status" value="1"/>
</dbReference>
<dbReference type="InterPro" id="IPR050679">
    <property type="entry name" value="Bact_HTH_transcr_reg"/>
</dbReference>
<keyword evidence="2" id="KW-0238">DNA-binding</keyword>
<keyword evidence="6" id="KW-1185">Reference proteome</keyword>
<name>A0A154W621_9PROT</name>
<keyword evidence="3" id="KW-0804">Transcription</keyword>
<accession>A0A154W621</accession>
<dbReference type="Gene3D" id="1.10.10.10">
    <property type="entry name" value="Winged helix-like DNA-binding domain superfamily/Winged helix DNA-binding domain"/>
    <property type="match status" value="1"/>
</dbReference>